<organism evidence="8 9">
    <name type="scientific">Nitratidesulfovibrio vulgaris (strain DP4)</name>
    <name type="common">Desulfovibrio vulgaris</name>
    <dbReference type="NCBI Taxonomy" id="391774"/>
    <lineage>
        <taxon>Bacteria</taxon>
        <taxon>Pseudomonadati</taxon>
        <taxon>Thermodesulfobacteriota</taxon>
        <taxon>Desulfovibrionia</taxon>
        <taxon>Desulfovibrionales</taxon>
        <taxon>Desulfovibrionaceae</taxon>
        <taxon>Nitratidesulfovibrio</taxon>
    </lineage>
</organism>
<dbReference type="InterPro" id="IPR001789">
    <property type="entry name" value="Sig_transdc_resp-reg_receiver"/>
</dbReference>
<dbReference type="Pfam" id="PF00158">
    <property type="entry name" value="Sigma54_activat"/>
    <property type="match status" value="1"/>
</dbReference>
<dbReference type="GO" id="GO:0000160">
    <property type="term" value="P:phosphorelay signal transduction system"/>
    <property type="evidence" value="ECO:0007669"/>
    <property type="project" value="InterPro"/>
</dbReference>
<dbReference type="SUPFAM" id="SSF52540">
    <property type="entry name" value="P-loop containing nucleoside triphosphate hydrolases"/>
    <property type="match status" value="1"/>
</dbReference>
<evidence type="ECO:0000259" key="6">
    <source>
        <dbReference type="PROSITE" id="PS50045"/>
    </source>
</evidence>
<dbReference type="FunFam" id="3.40.50.300:FF:000006">
    <property type="entry name" value="DNA-binding transcriptional regulator NtrC"/>
    <property type="match status" value="1"/>
</dbReference>
<dbReference type="Proteomes" id="UP000009173">
    <property type="component" value="Chromosome"/>
</dbReference>
<dbReference type="Pfam" id="PF00072">
    <property type="entry name" value="Response_reg"/>
    <property type="match status" value="1"/>
</dbReference>
<evidence type="ECO:0000256" key="3">
    <source>
        <dbReference type="ARBA" id="ARBA00023015"/>
    </source>
</evidence>
<accession>A0A0H3AAI8</accession>
<gene>
    <name evidence="8" type="ordered locus">Dvul_2336</name>
</gene>
<dbReference type="SMART" id="SM00382">
    <property type="entry name" value="AAA"/>
    <property type="match status" value="1"/>
</dbReference>
<dbReference type="InterPro" id="IPR002078">
    <property type="entry name" value="Sigma_54_int"/>
</dbReference>
<keyword evidence="3" id="KW-0805">Transcription regulation</keyword>
<dbReference type="PANTHER" id="PTHR32071">
    <property type="entry name" value="TRANSCRIPTIONAL REGULATORY PROTEIN"/>
    <property type="match status" value="1"/>
</dbReference>
<evidence type="ECO:0000313" key="8">
    <source>
        <dbReference type="EMBL" id="ABM29352.1"/>
    </source>
</evidence>
<evidence type="ECO:0000259" key="7">
    <source>
        <dbReference type="PROSITE" id="PS50110"/>
    </source>
</evidence>
<dbReference type="Pfam" id="PF25601">
    <property type="entry name" value="AAA_lid_14"/>
    <property type="match status" value="1"/>
</dbReference>
<dbReference type="InterPro" id="IPR027417">
    <property type="entry name" value="P-loop_NTPase"/>
</dbReference>
<evidence type="ECO:0000256" key="5">
    <source>
        <dbReference type="PROSITE-ProRule" id="PRU00169"/>
    </source>
</evidence>
<proteinExistence type="predicted"/>
<keyword evidence="4" id="KW-0804">Transcription</keyword>
<feature type="domain" description="Response regulatory" evidence="7">
    <location>
        <begin position="3"/>
        <end position="116"/>
    </location>
</feature>
<dbReference type="SUPFAM" id="SSF46689">
    <property type="entry name" value="Homeodomain-like"/>
    <property type="match status" value="1"/>
</dbReference>
<evidence type="ECO:0000256" key="2">
    <source>
        <dbReference type="ARBA" id="ARBA00022840"/>
    </source>
</evidence>
<keyword evidence="2" id="KW-0067">ATP-binding</keyword>
<keyword evidence="5" id="KW-0597">Phosphoprotein</keyword>
<feature type="domain" description="Sigma-54 factor interaction" evidence="6">
    <location>
        <begin position="136"/>
        <end position="365"/>
    </location>
</feature>
<dbReference type="Gene3D" id="3.40.50.300">
    <property type="entry name" value="P-loop containing nucleotide triphosphate hydrolases"/>
    <property type="match status" value="1"/>
</dbReference>
<dbReference type="EMBL" id="CP000527">
    <property type="protein sequence ID" value="ABM29352.1"/>
    <property type="molecule type" value="Genomic_DNA"/>
</dbReference>
<dbReference type="SMART" id="SM00448">
    <property type="entry name" value="REC"/>
    <property type="match status" value="1"/>
</dbReference>
<dbReference type="Gene3D" id="1.10.10.60">
    <property type="entry name" value="Homeodomain-like"/>
    <property type="match status" value="1"/>
</dbReference>
<evidence type="ECO:0000256" key="1">
    <source>
        <dbReference type="ARBA" id="ARBA00022741"/>
    </source>
</evidence>
<dbReference type="GO" id="GO:0006355">
    <property type="term" value="P:regulation of DNA-templated transcription"/>
    <property type="evidence" value="ECO:0007669"/>
    <property type="project" value="InterPro"/>
</dbReference>
<reference evidence="9" key="1">
    <citation type="journal article" date="2009" name="Environ. Microbiol.">
        <title>Contribution of mobile genetic elements to Desulfovibrio vulgaris genome plasticity.</title>
        <authorList>
            <person name="Walker C.B."/>
            <person name="Stolyar S."/>
            <person name="Chivian D."/>
            <person name="Pinel N."/>
            <person name="Gabster J.A."/>
            <person name="Dehal P.S."/>
            <person name="He Z."/>
            <person name="Yang Z.K."/>
            <person name="Yen H.C."/>
            <person name="Zhou J."/>
            <person name="Wall J.D."/>
            <person name="Hazen T.C."/>
            <person name="Arkin A.P."/>
            <person name="Stahl D.A."/>
        </authorList>
    </citation>
    <scope>NUCLEOTIDE SEQUENCE [LARGE SCALE GENOMIC DNA]</scope>
    <source>
        <strain evidence="9">DP4</strain>
    </source>
</reference>
<dbReference type="InterPro" id="IPR025662">
    <property type="entry name" value="Sigma_54_int_dom_ATP-bd_1"/>
</dbReference>
<name>A0A0H3AAI8_NITV4</name>
<dbReference type="InterPro" id="IPR011006">
    <property type="entry name" value="CheY-like_superfamily"/>
</dbReference>
<dbReference type="PROSITE" id="PS50110">
    <property type="entry name" value="RESPONSE_REGULATORY"/>
    <property type="match status" value="1"/>
</dbReference>
<dbReference type="PANTHER" id="PTHR32071:SF113">
    <property type="entry name" value="ALGINATE BIOSYNTHESIS TRANSCRIPTIONAL REGULATORY PROTEIN ALGB"/>
    <property type="match status" value="1"/>
</dbReference>
<feature type="modified residue" description="4-aspartylphosphate" evidence="5">
    <location>
        <position position="51"/>
    </location>
</feature>
<dbReference type="KEGG" id="dvl:Dvul_2336"/>
<dbReference type="SUPFAM" id="SSF52172">
    <property type="entry name" value="CheY-like"/>
    <property type="match status" value="1"/>
</dbReference>
<dbReference type="HOGENOM" id="CLU_000445_0_6_7"/>
<dbReference type="InterPro" id="IPR058031">
    <property type="entry name" value="AAA_lid_NorR"/>
</dbReference>
<evidence type="ECO:0000256" key="4">
    <source>
        <dbReference type="ARBA" id="ARBA00023163"/>
    </source>
</evidence>
<dbReference type="InterPro" id="IPR003593">
    <property type="entry name" value="AAA+_ATPase"/>
</dbReference>
<dbReference type="GO" id="GO:0005524">
    <property type="term" value="F:ATP binding"/>
    <property type="evidence" value="ECO:0007669"/>
    <property type="project" value="UniProtKB-KW"/>
</dbReference>
<dbReference type="CDD" id="cd00009">
    <property type="entry name" value="AAA"/>
    <property type="match status" value="1"/>
</dbReference>
<dbReference type="AlphaFoldDB" id="A0A0H3AAI8"/>
<dbReference type="InterPro" id="IPR025944">
    <property type="entry name" value="Sigma_54_int_dom_CS"/>
</dbReference>
<protein>
    <submittedName>
        <fullName evidence="8">Two component, sigma54 specific, transcriptional regulator, Fis family</fullName>
    </submittedName>
</protein>
<evidence type="ECO:0000313" key="9">
    <source>
        <dbReference type="Proteomes" id="UP000009173"/>
    </source>
</evidence>
<dbReference type="RefSeq" id="WP_011792799.1">
    <property type="nucleotide sequence ID" value="NC_008751.1"/>
</dbReference>
<dbReference type="Gene3D" id="1.10.8.60">
    <property type="match status" value="1"/>
</dbReference>
<keyword evidence="1" id="KW-0547">Nucleotide-binding</keyword>
<dbReference type="PROSITE" id="PS00688">
    <property type="entry name" value="SIGMA54_INTERACT_3"/>
    <property type="match status" value="1"/>
</dbReference>
<dbReference type="PROSITE" id="PS00675">
    <property type="entry name" value="SIGMA54_INTERACT_1"/>
    <property type="match status" value="1"/>
</dbReference>
<dbReference type="Gene3D" id="3.40.50.2300">
    <property type="match status" value="1"/>
</dbReference>
<dbReference type="InterPro" id="IPR009057">
    <property type="entry name" value="Homeodomain-like_sf"/>
</dbReference>
<sequence length="465" mass="50401">MARVLVVDDESLVRVLVADTAGGMGHEVLAAASLAEAEEKAAKGIDVVFLDVLLPDGNGLENVARFTRLPGTPEVIVITGHGSADGAEAALRHGVWDYVQKPLKVQEVMLSLSRALAYRAGRNSTTGRRPLRREAIVGDSPALREALDLVEEAAASTVNVLITGETGTGKELFARAVHANSARSDRPLVTLDCASLTENLVESQLFGHVRGAFTGAERNSEGLLRQAHGGTLFLDEAGDLPLAMQGSFLRALELRRFRPVGSAHEVSSDFRLVAATNKNLHELARLDLFRSDLLYRLRGLTITLPPLRDRASDILPLCEHVIEGYCAQHGAPMKQMAGDFMETVERYAWPGNIRELRHAVERACTAAHDDSTLYARQLPVEVRVTVARATIPCASEVDHCMPAAEGHDGTPMTLRDYKACAERAYVTRLLDRHGADVRAAASEAGISRGHLYELVRKHGLARDGN</sequence>
<dbReference type="PROSITE" id="PS50045">
    <property type="entry name" value="SIGMA54_INTERACT_4"/>
    <property type="match status" value="1"/>
</dbReference>